<reference evidence="1 2" key="1">
    <citation type="submission" date="2018-11" db="EMBL/GenBank/DDBJ databases">
        <authorList>
            <consortium name="Pathogen Informatics"/>
        </authorList>
    </citation>
    <scope>NUCLEOTIDE SEQUENCE [LARGE SCALE GENOMIC DNA]</scope>
</reference>
<evidence type="ECO:0000313" key="3">
    <source>
        <dbReference type="WBParaSite" id="HPBE_0002709601-mRNA-1"/>
    </source>
</evidence>
<dbReference type="WBParaSite" id="HPBE_0002709601-mRNA-1">
    <property type="protein sequence ID" value="HPBE_0002709601-mRNA-1"/>
    <property type="gene ID" value="HPBE_0002709601"/>
</dbReference>
<keyword evidence="2" id="KW-1185">Reference proteome</keyword>
<evidence type="ECO:0000313" key="2">
    <source>
        <dbReference type="Proteomes" id="UP000050761"/>
    </source>
</evidence>
<sequence>MVNVIHDSSNVDVVDGSRKMDFSKGTVSVIDICSRSDYGVLDCGCVDLWLKHCWICPCALPFCRGVDDDLLRKGGMQNICMCGRGVQFASTSSKDLANARCFVEVVPVHLKYNVKNCDQMNCKNSTGQMWSWPEFVNWRDVGVIVDRDFERAPETIKVRYVAVERFQLEFAELDGRSKLHLCEWVIDRR</sequence>
<organism evidence="2 3">
    <name type="scientific">Heligmosomoides polygyrus</name>
    <name type="common">Parasitic roundworm</name>
    <dbReference type="NCBI Taxonomy" id="6339"/>
    <lineage>
        <taxon>Eukaryota</taxon>
        <taxon>Metazoa</taxon>
        <taxon>Ecdysozoa</taxon>
        <taxon>Nematoda</taxon>
        <taxon>Chromadorea</taxon>
        <taxon>Rhabditida</taxon>
        <taxon>Rhabditina</taxon>
        <taxon>Rhabditomorpha</taxon>
        <taxon>Strongyloidea</taxon>
        <taxon>Heligmosomidae</taxon>
        <taxon>Heligmosomoides</taxon>
    </lineage>
</organism>
<gene>
    <name evidence="1" type="ORF">HPBE_LOCUS27095</name>
</gene>
<evidence type="ECO:0000313" key="1">
    <source>
        <dbReference type="EMBL" id="VDP60956.1"/>
    </source>
</evidence>
<dbReference type="Proteomes" id="UP000050761">
    <property type="component" value="Unassembled WGS sequence"/>
</dbReference>
<dbReference type="AlphaFoldDB" id="A0A183GWM6"/>
<reference evidence="3" key="2">
    <citation type="submission" date="2019-09" db="UniProtKB">
        <authorList>
            <consortium name="WormBaseParasite"/>
        </authorList>
    </citation>
    <scope>IDENTIFICATION</scope>
</reference>
<protein>
    <submittedName>
        <fullName evidence="3">F-box family protein</fullName>
    </submittedName>
</protein>
<name>A0A183GWM6_HELPZ</name>
<dbReference type="EMBL" id="UZAH01041989">
    <property type="protein sequence ID" value="VDP60956.1"/>
    <property type="molecule type" value="Genomic_DNA"/>
</dbReference>
<proteinExistence type="predicted"/>
<accession>A0A3P8J2D2</accession>
<accession>A0A183GWM6</accession>